<dbReference type="PRINTS" id="PR00039">
    <property type="entry name" value="HTHLYSR"/>
</dbReference>
<dbReference type="Proteomes" id="UP000660708">
    <property type="component" value="Unassembled WGS sequence"/>
</dbReference>
<dbReference type="InterPro" id="IPR000847">
    <property type="entry name" value="LysR_HTH_N"/>
</dbReference>
<keyword evidence="7" id="KW-1185">Reference proteome</keyword>
<keyword evidence="3" id="KW-0238">DNA-binding</keyword>
<dbReference type="RefSeq" id="WP_147389142.1">
    <property type="nucleotide sequence ID" value="NZ_AQHF01000026.1"/>
</dbReference>
<dbReference type="GO" id="GO:0003677">
    <property type="term" value="F:DNA binding"/>
    <property type="evidence" value="ECO:0007669"/>
    <property type="project" value="UniProtKB-KW"/>
</dbReference>
<dbReference type="Pfam" id="PF03466">
    <property type="entry name" value="LysR_substrate"/>
    <property type="match status" value="1"/>
</dbReference>
<comment type="similarity">
    <text evidence="1">Belongs to the LysR transcriptional regulatory family.</text>
</comment>
<dbReference type="PANTHER" id="PTHR30118:SF15">
    <property type="entry name" value="TRANSCRIPTIONAL REGULATORY PROTEIN"/>
    <property type="match status" value="1"/>
</dbReference>
<dbReference type="SUPFAM" id="SSF53850">
    <property type="entry name" value="Periplasmic binding protein-like II"/>
    <property type="match status" value="1"/>
</dbReference>
<dbReference type="PANTHER" id="PTHR30118">
    <property type="entry name" value="HTH-TYPE TRANSCRIPTIONAL REGULATOR LEUO-RELATED"/>
    <property type="match status" value="1"/>
</dbReference>
<dbReference type="Gene3D" id="3.40.190.10">
    <property type="entry name" value="Periplasmic binding protein-like II"/>
    <property type="match status" value="2"/>
</dbReference>
<sequence>MDSKKMDLNLLQTLVVLLEECNVTKAADRLNLSQPAVSTQLSRLRGLFDDQLLVPIHKGMLPTAKAIALLPELRTAMNLVSNVLVEHQDFTPETANLTFKVACTDYIQLMVMAKVIQRLKVAAPNIKVVLCHLKIATLAVQLQNSELDLALMSPECGPDWLRFKILYQEKYVLIGRKHHPQLKPKITIADYVKLEHIVVSFEGSSTSTFVDSILQQYGKSRQVMTSVPSFLLVPELVKNTDLVALIPARQASKLGADFTIVDNPIPDCTFDVAMVWHEVQHQYPALRWLRAFISQTMAEVF</sequence>
<evidence type="ECO:0000256" key="1">
    <source>
        <dbReference type="ARBA" id="ARBA00009437"/>
    </source>
</evidence>
<dbReference type="AlphaFoldDB" id="A0A8I0T5S5"/>
<dbReference type="InterPro" id="IPR050389">
    <property type="entry name" value="LysR-type_TF"/>
</dbReference>
<name>A0A8I0T5S5_9GAMM</name>
<feature type="domain" description="HTH lysR-type" evidence="5">
    <location>
        <begin position="6"/>
        <end position="63"/>
    </location>
</feature>
<protein>
    <recommendedName>
        <fullName evidence="5">HTH lysR-type domain-containing protein</fullName>
    </recommendedName>
</protein>
<dbReference type="Pfam" id="PF00126">
    <property type="entry name" value="HTH_1"/>
    <property type="match status" value="1"/>
</dbReference>
<dbReference type="InterPro" id="IPR005119">
    <property type="entry name" value="LysR_subst-bd"/>
</dbReference>
<proteinExistence type="inferred from homology"/>
<evidence type="ECO:0000256" key="4">
    <source>
        <dbReference type="ARBA" id="ARBA00023163"/>
    </source>
</evidence>
<dbReference type="InterPro" id="IPR036388">
    <property type="entry name" value="WH-like_DNA-bd_sf"/>
</dbReference>
<evidence type="ECO:0000313" key="6">
    <source>
        <dbReference type="EMBL" id="MBE0347702.1"/>
    </source>
</evidence>
<dbReference type="Gene3D" id="1.10.10.10">
    <property type="entry name" value="Winged helix-like DNA-binding domain superfamily/Winged helix DNA-binding domain"/>
    <property type="match status" value="1"/>
</dbReference>
<evidence type="ECO:0000313" key="7">
    <source>
        <dbReference type="Proteomes" id="UP000660708"/>
    </source>
</evidence>
<keyword evidence="2" id="KW-0805">Transcription regulation</keyword>
<dbReference type="GO" id="GO:0003700">
    <property type="term" value="F:DNA-binding transcription factor activity"/>
    <property type="evidence" value="ECO:0007669"/>
    <property type="project" value="InterPro"/>
</dbReference>
<accession>A0A8I0T5S5</accession>
<comment type="caution">
    <text evidence="6">The sequence shown here is derived from an EMBL/GenBank/DDBJ whole genome shotgun (WGS) entry which is preliminary data.</text>
</comment>
<dbReference type="InterPro" id="IPR036390">
    <property type="entry name" value="WH_DNA-bd_sf"/>
</dbReference>
<organism evidence="6 7">
    <name type="scientific">Pseudoalteromonas peptidolytica F12-50-A1</name>
    <dbReference type="NCBI Taxonomy" id="1315280"/>
    <lineage>
        <taxon>Bacteria</taxon>
        <taxon>Pseudomonadati</taxon>
        <taxon>Pseudomonadota</taxon>
        <taxon>Gammaproteobacteria</taxon>
        <taxon>Alteromonadales</taxon>
        <taxon>Pseudoalteromonadaceae</taxon>
        <taxon>Pseudoalteromonas</taxon>
    </lineage>
</organism>
<reference evidence="6 7" key="1">
    <citation type="submission" date="2015-06" db="EMBL/GenBank/DDBJ databases">
        <title>Genome sequence of Pseudoalteromonas peptidolytica.</title>
        <authorList>
            <person name="Xie B.-B."/>
            <person name="Rong J.-C."/>
            <person name="Qin Q.-L."/>
            <person name="Zhang Y.-Z."/>
        </authorList>
    </citation>
    <scope>NUCLEOTIDE SEQUENCE [LARGE SCALE GENOMIC DNA]</scope>
    <source>
        <strain evidence="6 7">F12-50-A1</strain>
    </source>
</reference>
<evidence type="ECO:0000259" key="5">
    <source>
        <dbReference type="PROSITE" id="PS50931"/>
    </source>
</evidence>
<keyword evidence="4" id="KW-0804">Transcription</keyword>
<dbReference type="EMBL" id="AQHF01000026">
    <property type="protein sequence ID" value="MBE0347702.1"/>
    <property type="molecule type" value="Genomic_DNA"/>
</dbReference>
<dbReference type="SUPFAM" id="SSF46785">
    <property type="entry name" value="Winged helix' DNA-binding domain"/>
    <property type="match status" value="1"/>
</dbReference>
<evidence type="ECO:0000256" key="3">
    <source>
        <dbReference type="ARBA" id="ARBA00023125"/>
    </source>
</evidence>
<dbReference type="PROSITE" id="PS50931">
    <property type="entry name" value="HTH_LYSR"/>
    <property type="match status" value="1"/>
</dbReference>
<gene>
    <name evidence="6" type="ORF">PPEP_a2224</name>
</gene>
<evidence type="ECO:0000256" key="2">
    <source>
        <dbReference type="ARBA" id="ARBA00023015"/>
    </source>
</evidence>